<dbReference type="CDD" id="cd17535">
    <property type="entry name" value="REC_NarL-like"/>
    <property type="match status" value="1"/>
</dbReference>
<dbReference type="PANTHER" id="PTHR43214">
    <property type="entry name" value="TWO-COMPONENT RESPONSE REGULATOR"/>
    <property type="match status" value="1"/>
</dbReference>
<dbReference type="GO" id="GO:0003677">
    <property type="term" value="F:DNA binding"/>
    <property type="evidence" value="ECO:0007669"/>
    <property type="project" value="UniProtKB-KW"/>
</dbReference>
<dbReference type="InterPro" id="IPR058245">
    <property type="entry name" value="NreC/VraR/RcsB-like_REC"/>
</dbReference>
<proteinExistence type="predicted"/>
<dbReference type="OrthoDB" id="9808843at2"/>
<dbReference type="InterPro" id="IPR000792">
    <property type="entry name" value="Tscrpt_reg_LuxR_C"/>
</dbReference>
<reference evidence="8 9" key="1">
    <citation type="submission" date="2018-10" db="EMBL/GenBank/DDBJ databases">
        <title>Sequencing the genomes of 1000 actinobacteria strains.</title>
        <authorList>
            <person name="Klenk H.-P."/>
        </authorList>
    </citation>
    <scope>NUCLEOTIDE SEQUENCE [LARGE SCALE GENOMIC DNA]</scope>
    <source>
        <strain evidence="8 9">DSM 44343</strain>
    </source>
</reference>
<dbReference type="SMART" id="SM00448">
    <property type="entry name" value="REC"/>
    <property type="match status" value="1"/>
</dbReference>
<dbReference type="SUPFAM" id="SSF46894">
    <property type="entry name" value="C-terminal effector domain of the bipartite response regulators"/>
    <property type="match status" value="1"/>
</dbReference>
<dbReference type="EMBL" id="RBKV01000001">
    <property type="protein sequence ID" value="RKR93690.1"/>
    <property type="molecule type" value="Genomic_DNA"/>
</dbReference>
<sequence>MGSGQPVSTEAPSPIRLLLVDDEWLVRAGLRTMLSGQPDIDIVGEAADGSTVSALAQQTGANVVLMDIRMPKVNGLEATIALRSMAEPPQVIMLTTFDTDDLVLRSLQAGASGFLLKDTPPADLIASLRKVVAGEPILSPSITRKLIVRFTDPGDRRTKATEQFDLLTAGEQRVAIAVARGMSNAAIAEELFVSIATVKSHISHILEKLTFNNRVQIALLVHDALPGEVL</sequence>
<dbReference type="PROSITE" id="PS50043">
    <property type="entry name" value="HTH_LUXR_2"/>
    <property type="match status" value="1"/>
</dbReference>
<protein>
    <submittedName>
        <fullName evidence="8">LuxR family two component transcriptional regulator</fullName>
    </submittedName>
</protein>
<dbReference type="InterPro" id="IPR016032">
    <property type="entry name" value="Sig_transdc_resp-reg_C-effctor"/>
</dbReference>
<evidence type="ECO:0000256" key="1">
    <source>
        <dbReference type="ARBA" id="ARBA00022553"/>
    </source>
</evidence>
<dbReference type="Proteomes" id="UP000274762">
    <property type="component" value="Unassembled WGS sequence"/>
</dbReference>
<keyword evidence="3" id="KW-0238">DNA-binding</keyword>
<dbReference type="PANTHER" id="PTHR43214:SF24">
    <property type="entry name" value="TRANSCRIPTIONAL REGULATORY PROTEIN NARL-RELATED"/>
    <property type="match status" value="1"/>
</dbReference>
<keyword evidence="2" id="KW-0805">Transcription regulation</keyword>
<dbReference type="InterPro" id="IPR039420">
    <property type="entry name" value="WalR-like"/>
</dbReference>
<evidence type="ECO:0000256" key="2">
    <source>
        <dbReference type="ARBA" id="ARBA00023015"/>
    </source>
</evidence>
<accession>A0A495JXK8</accession>
<comment type="caution">
    <text evidence="8">The sequence shown here is derived from an EMBL/GenBank/DDBJ whole genome shotgun (WGS) entry which is preliminary data.</text>
</comment>
<evidence type="ECO:0000259" key="6">
    <source>
        <dbReference type="PROSITE" id="PS50043"/>
    </source>
</evidence>
<dbReference type="Pfam" id="PF00196">
    <property type="entry name" value="GerE"/>
    <property type="match status" value="1"/>
</dbReference>
<dbReference type="InterPro" id="IPR001789">
    <property type="entry name" value="Sig_transdc_resp-reg_receiver"/>
</dbReference>
<keyword evidence="4" id="KW-0804">Transcription</keyword>
<dbReference type="GO" id="GO:0000160">
    <property type="term" value="P:phosphorelay signal transduction system"/>
    <property type="evidence" value="ECO:0007669"/>
    <property type="project" value="InterPro"/>
</dbReference>
<organism evidence="8 9">
    <name type="scientific">Williamsia marianensis</name>
    <dbReference type="NCBI Taxonomy" id="85044"/>
    <lineage>
        <taxon>Bacteria</taxon>
        <taxon>Bacillati</taxon>
        <taxon>Actinomycetota</taxon>
        <taxon>Actinomycetes</taxon>
        <taxon>Mycobacteriales</taxon>
        <taxon>Nocardiaceae</taxon>
        <taxon>Williamsia</taxon>
    </lineage>
</organism>
<keyword evidence="1 5" id="KW-0597">Phosphoprotein</keyword>
<dbReference type="PRINTS" id="PR00038">
    <property type="entry name" value="HTHLUXR"/>
</dbReference>
<dbReference type="Pfam" id="PF00072">
    <property type="entry name" value="Response_reg"/>
    <property type="match status" value="1"/>
</dbReference>
<feature type="modified residue" description="4-aspartylphosphate" evidence="5">
    <location>
        <position position="67"/>
    </location>
</feature>
<dbReference type="PROSITE" id="PS50110">
    <property type="entry name" value="RESPONSE_REGULATORY"/>
    <property type="match status" value="1"/>
</dbReference>
<dbReference type="AlphaFoldDB" id="A0A495JXK8"/>
<evidence type="ECO:0000313" key="8">
    <source>
        <dbReference type="EMBL" id="RKR93690.1"/>
    </source>
</evidence>
<evidence type="ECO:0000313" key="9">
    <source>
        <dbReference type="Proteomes" id="UP000274762"/>
    </source>
</evidence>
<evidence type="ECO:0000256" key="5">
    <source>
        <dbReference type="PROSITE-ProRule" id="PRU00169"/>
    </source>
</evidence>
<evidence type="ECO:0000256" key="3">
    <source>
        <dbReference type="ARBA" id="ARBA00023125"/>
    </source>
</evidence>
<feature type="domain" description="Response regulatory" evidence="7">
    <location>
        <begin position="16"/>
        <end position="132"/>
    </location>
</feature>
<dbReference type="PROSITE" id="PS00622">
    <property type="entry name" value="HTH_LUXR_1"/>
    <property type="match status" value="1"/>
</dbReference>
<dbReference type="Gene3D" id="3.40.50.2300">
    <property type="match status" value="1"/>
</dbReference>
<name>A0A495JXK8_WILMA</name>
<dbReference type="InterPro" id="IPR011006">
    <property type="entry name" value="CheY-like_superfamily"/>
</dbReference>
<evidence type="ECO:0000259" key="7">
    <source>
        <dbReference type="PROSITE" id="PS50110"/>
    </source>
</evidence>
<evidence type="ECO:0000256" key="4">
    <source>
        <dbReference type="ARBA" id="ARBA00023163"/>
    </source>
</evidence>
<dbReference type="GO" id="GO:0006355">
    <property type="term" value="P:regulation of DNA-templated transcription"/>
    <property type="evidence" value="ECO:0007669"/>
    <property type="project" value="InterPro"/>
</dbReference>
<dbReference type="SUPFAM" id="SSF52172">
    <property type="entry name" value="CheY-like"/>
    <property type="match status" value="1"/>
</dbReference>
<dbReference type="SMART" id="SM00421">
    <property type="entry name" value="HTH_LUXR"/>
    <property type="match status" value="1"/>
</dbReference>
<gene>
    <name evidence="8" type="ORF">DFJ75_0475</name>
</gene>
<feature type="domain" description="HTH luxR-type" evidence="6">
    <location>
        <begin position="160"/>
        <end position="225"/>
    </location>
</feature>
<dbReference type="CDD" id="cd06170">
    <property type="entry name" value="LuxR_C_like"/>
    <property type="match status" value="1"/>
</dbReference>